<evidence type="ECO:0000256" key="2">
    <source>
        <dbReference type="ARBA" id="ARBA00022741"/>
    </source>
</evidence>
<proteinExistence type="predicted"/>
<dbReference type="GO" id="GO:0007264">
    <property type="term" value="P:small GTPase-mediated signal transduction"/>
    <property type="evidence" value="ECO:0007669"/>
    <property type="project" value="InterPro"/>
</dbReference>
<keyword evidence="5" id="KW-1185">Reference proteome</keyword>
<reference evidence="5" key="1">
    <citation type="submission" date="2016-05" db="EMBL/GenBank/DDBJ databases">
        <title>Comparative genomics of biotechnologically important yeasts.</title>
        <authorList>
            <consortium name="DOE Joint Genome Institute"/>
            <person name="Riley R."/>
            <person name="Haridas S."/>
            <person name="Wolfe K.H."/>
            <person name="Lopes M.R."/>
            <person name="Hittinger C.T."/>
            <person name="Goker M."/>
            <person name="Salamov A."/>
            <person name="Wisecaver J."/>
            <person name="Long T.M."/>
            <person name="Aerts A.L."/>
            <person name="Barry K."/>
            <person name="Choi C."/>
            <person name="Clum A."/>
            <person name="Coughlan A.Y."/>
            <person name="Deshpande S."/>
            <person name="Douglass A.P."/>
            <person name="Hanson S.J."/>
            <person name="Klenk H.-P."/>
            <person name="Labutti K."/>
            <person name="Lapidus A."/>
            <person name="Lindquist E."/>
            <person name="Lipzen A."/>
            <person name="Meier-Kolthoff J.P."/>
            <person name="Ohm R.A."/>
            <person name="Otillar R.P."/>
            <person name="Pangilinan J."/>
            <person name="Peng Y."/>
            <person name="Rokas A."/>
            <person name="Rosa C.A."/>
            <person name="Scheuner C."/>
            <person name="Sibirny A.A."/>
            <person name="Slot J.C."/>
            <person name="Stielow J.B."/>
            <person name="Sun H."/>
            <person name="Kurtzman C.P."/>
            <person name="Blackwell M."/>
            <person name="Grigoriev I.V."/>
            <person name="Jeffries T.W."/>
        </authorList>
    </citation>
    <scope>NUCLEOTIDE SEQUENCE [LARGE SCALE GENOMIC DNA]</scope>
    <source>
        <strain evidence="5">NRRL Y-2460</strain>
    </source>
</reference>
<dbReference type="SMART" id="SM00174">
    <property type="entry name" value="RHO"/>
    <property type="match status" value="1"/>
</dbReference>
<evidence type="ECO:0000313" key="5">
    <source>
        <dbReference type="Proteomes" id="UP000094236"/>
    </source>
</evidence>
<keyword evidence="3" id="KW-0342">GTP-binding</keyword>
<dbReference type="InterPro" id="IPR001806">
    <property type="entry name" value="Small_GTPase"/>
</dbReference>
<dbReference type="Gene3D" id="3.40.50.300">
    <property type="entry name" value="P-loop containing nucleotide triphosphate hydrolases"/>
    <property type="match status" value="1"/>
</dbReference>
<evidence type="ECO:0000256" key="1">
    <source>
        <dbReference type="ARBA" id="ARBA00022481"/>
    </source>
</evidence>
<dbReference type="PANTHER" id="PTHR24072">
    <property type="entry name" value="RHO FAMILY GTPASE"/>
    <property type="match status" value="1"/>
</dbReference>
<keyword evidence="1" id="KW-0488">Methylation</keyword>
<accession>A0A1E4TX32</accession>
<gene>
    <name evidence="4" type="ORF">PACTADRAFT_20169</name>
</gene>
<feature type="non-terminal residue" evidence="4">
    <location>
        <position position="1"/>
    </location>
</feature>
<dbReference type="OrthoDB" id="25896at2759"/>
<dbReference type="NCBIfam" id="TIGR00231">
    <property type="entry name" value="small_GTP"/>
    <property type="match status" value="1"/>
</dbReference>
<organism evidence="4 5">
    <name type="scientific">Pachysolen tannophilus NRRL Y-2460</name>
    <dbReference type="NCBI Taxonomy" id="669874"/>
    <lineage>
        <taxon>Eukaryota</taxon>
        <taxon>Fungi</taxon>
        <taxon>Dikarya</taxon>
        <taxon>Ascomycota</taxon>
        <taxon>Saccharomycotina</taxon>
        <taxon>Pichiomycetes</taxon>
        <taxon>Pachysolenaceae</taxon>
        <taxon>Pachysolen</taxon>
    </lineage>
</organism>
<sequence length="117" mass="12971">VVIVGDSKCGKTSLILSFIGSNDFHLSGQIISTYSKKIELVNSRKKIESVFWDLPGDKDFDRLRPLAYADASVCLCCFAINSVESLNSVVERWIPELAVYCPNIPIVLVGLQADLRH</sequence>
<feature type="non-terminal residue" evidence="4">
    <location>
        <position position="117"/>
    </location>
</feature>
<evidence type="ECO:0000256" key="3">
    <source>
        <dbReference type="ARBA" id="ARBA00023134"/>
    </source>
</evidence>
<dbReference type="STRING" id="669874.A0A1E4TX32"/>
<dbReference type="InterPro" id="IPR003578">
    <property type="entry name" value="Small_GTPase_Rho"/>
</dbReference>
<name>A0A1E4TX32_PACTA</name>
<dbReference type="InterPro" id="IPR005225">
    <property type="entry name" value="Small_GTP-bd"/>
</dbReference>
<dbReference type="GO" id="GO:0005525">
    <property type="term" value="F:GTP binding"/>
    <property type="evidence" value="ECO:0007669"/>
    <property type="project" value="UniProtKB-KW"/>
</dbReference>
<protein>
    <submittedName>
        <fullName evidence="4">Uncharacterized protein</fullName>
    </submittedName>
</protein>
<dbReference type="Proteomes" id="UP000094236">
    <property type="component" value="Unassembled WGS sequence"/>
</dbReference>
<dbReference type="PROSITE" id="PS51420">
    <property type="entry name" value="RHO"/>
    <property type="match status" value="1"/>
</dbReference>
<dbReference type="SUPFAM" id="SSF52540">
    <property type="entry name" value="P-loop containing nucleoside triphosphate hydrolases"/>
    <property type="match status" value="1"/>
</dbReference>
<dbReference type="Pfam" id="PF00071">
    <property type="entry name" value="Ras"/>
    <property type="match status" value="1"/>
</dbReference>
<dbReference type="InterPro" id="IPR027417">
    <property type="entry name" value="P-loop_NTPase"/>
</dbReference>
<keyword evidence="2" id="KW-0547">Nucleotide-binding</keyword>
<dbReference type="AlphaFoldDB" id="A0A1E4TX32"/>
<evidence type="ECO:0000313" key="4">
    <source>
        <dbReference type="EMBL" id="ODV96291.1"/>
    </source>
</evidence>
<dbReference type="GO" id="GO:0003924">
    <property type="term" value="F:GTPase activity"/>
    <property type="evidence" value="ECO:0007669"/>
    <property type="project" value="InterPro"/>
</dbReference>
<dbReference type="EMBL" id="KV454013">
    <property type="protein sequence ID" value="ODV96291.1"/>
    <property type="molecule type" value="Genomic_DNA"/>
</dbReference>